<evidence type="ECO:0000313" key="2">
    <source>
        <dbReference type="EMBL" id="KLU66316.1"/>
    </source>
</evidence>
<accession>A0A0J1INR6</accession>
<dbReference type="Proteomes" id="UP000036356">
    <property type="component" value="Unassembled WGS sequence"/>
</dbReference>
<comment type="caution">
    <text evidence="2">The sequence shown here is derived from an EMBL/GenBank/DDBJ whole genome shotgun (WGS) entry which is preliminary data.</text>
</comment>
<evidence type="ECO:0008006" key="4">
    <source>
        <dbReference type="Google" id="ProtNLM"/>
    </source>
</evidence>
<gene>
    <name evidence="2" type="ORF">DEAC_c17150</name>
</gene>
<dbReference type="AlphaFoldDB" id="A0A0J1INR6"/>
<dbReference type="EMBL" id="LDZY01000005">
    <property type="protein sequence ID" value="KLU66316.1"/>
    <property type="molecule type" value="Genomic_DNA"/>
</dbReference>
<evidence type="ECO:0000256" key="1">
    <source>
        <dbReference type="SAM" id="MobiDB-lite"/>
    </source>
</evidence>
<reference evidence="2 3" key="1">
    <citation type="submission" date="2015-06" db="EMBL/GenBank/DDBJ databases">
        <title>Draft genome of the moderately acidophilic sulfate reducer Candidatus Desulfosporosinus acididurans strain M1.</title>
        <authorList>
            <person name="Poehlein A."/>
            <person name="Petzsch P."/>
            <person name="Johnson B.D."/>
            <person name="Schloemann M."/>
            <person name="Daniel R."/>
            <person name="Muehling M."/>
        </authorList>
    </citation>
    <scope>NUCLEOTIDE SEQUENCE [LARGE SCALE GENOMIC DNA]</scope>
    <source>
        <strain evidence="2 3">M1</strain>
    </source>
</reference>
<protein>
    <recommendedName>
        <fullName evidence="4">Portal protein</fullName>
    </recommendedName>
</protein>
<keyword evidence="3" id="KW-1185">Reference proteome</keyword>
<dbReference type="STRING" id="476652.DEAC_c17150"/>
<name>A0A0J1INR6_9FIRM</name>
<evidence type="ECO:0000313" key="3">
    <source>
        <dbReference type="Proteomes" id="UP000036356"/>
    </source>
</evidence>
<organism evidence="2 3">
    <name type="scientific">Desulfosporosinus acididurans</name>
    <dbReference type="NCBI Taxonomy" id="476652"/>
    <lineage>
        <taxon>Bacteria</taxon>
        <taxon>Bacillati</taxon>
        <taxon>Bacillota</taxon>
        <taxon>Clostridia</taxon>
        <taxon>Eubacteriales</taxon>
        <taxon>Desulfitobacteriaceae</taxon>
        <taxon>Desulfosporosinus</taxon>
    </lineage>
</organism>
<feature type="region of interest" description="Disordered" evidence="1">
    <location>
        <begin position="426"/>
        <end position="459"/>
    </location>
</feature>
<sequence length="459" mass="51237">MAVPSKIVGQIGSQLYTTFILFDKAIANPDSANVVEYERMLDSDETVAAGIEFMILSTLNKLDMYRNESNPQIETFINESFEGMRGTLVETVADILSAIWAGYSGSEIVYKPDGAKMRWDYIATYHPRTVFFNIDKETGRLDQDEPITQFRWFAGSPVKIPKNKCIVYSHNMRFGNWYGTSQLRAARKNWLLKDPVLKMWVNAVDKFGTPLIAAMVPNDDIRDPDKPYNDDGSENRIQQIDYMARLLTNIQSGTGLAMGSGTGDQKVDIKTLTGTGAGVGEAFTGIISYLNRAIFRSMLVPSLLFEEGQNSGSYALGQAHFDMYGMMLDSIYKRLTETLLEWLVRPLIEMNFGPQKNYGEFPEREMSETDRNVIAGIFMQMTNAGYLDATHQEDFDHVRGSLGFPERKLDPKPDPSKAAALMGQYNHYARGEPGQDKTAGSAKPQPDIPELGAVQGAPV</sequence>
<dbReference type="InterPro" id="IPR009279">
    <property type="entry name" value="Portal_Mu"/>
</dbReference>
<dbReference type="Pfam" id="PF06074">
    <property type="entry name" value="Portal_Mu"/>
    <property type="match status" value="1"/>
</dbReference>
<proteinExistence type="predicted"/>
<dbReference type="PATRIC" id="fig|476652.3.peg.1772"/>